<dbReference type="EMBL" id="KZ345706">
    <property type="protein sequence ID" value="PIO72329.1"/>
    <property type="molecule type" value="Genomic_DNA"/>
</dbReference>
<dbReference type="AlphaFoldDB" id="A0A2G9UPW3"/>
<evidence type="ECO:0000256" key="1">
    <source>
        <dbReference type="SAM" id="Phobius"/>
    </source>
</evidence>
<name>A0A2G9UPW3_TELCI</name>
<dbReference type="OrthoDB" id="5800363at2759"/>
<dbReference type="Proteomes" id="UP000230423">
    <property type="component" value="Unassembled WGS sequence"/>
</dbReference>
<evidence type="ECO:0000313" key="2">
    <source>
        <dbReference type="EMBL" id="PIO72329.1"/>
    </source>
</evidence>
<keyword evidence="1" id="KW-1133">Transmembrane helix</keyword>
<protein>
    <submittedName>
        <fullName evidence="2">Uncharacterized protein</fullName>
    </submittedName>
</protein>
<keyword evidence="3" id="KW-1185">Reference proteome</keyword>
<feature type="transmembrane region" description="Helical" evidence="1">
    <location>
        <begin position="27"/>
        <end position="44"/>
    </location>
</feature>
<keyword evidence="1" id="KW-0812">Transmembrane</keyword>
<keyword evidence="1" id="KW-0472">Membrane</keyword>
<feature type="transmembrane region" description="Helical" evidence="1">
    <location>
        <begin position="59"/>
        <end position="78"/>
    </location>
</feature>
<gene>
    <name evidence="2" type="ORF">TELCIR_05743</name>
</gene>
<reference evidence="2 3" key="1">
    <citation type="submission" date="2015-09" db="EMBL/GenBank/DDBJ databases">
        <title>Draft genome of the parasitic nematode Teladorsagia circumcincta isolate WARC Sus (inbred).</title>
        <authorList>
            <person name="Mitreva M."/>
        </authorList>
    </citation>
    <scope>NUCLEOTIDE SEQUENCE [LARGE SCALE GENOMIC DNA]</scope>
    <source>
        <strain evidence="2 3">S</strain>
    </source>
</reference>
<sequence>MDVHLRASTKGSMVGITRQDVETPRRFMVQIYAWSSVCALGAMYDEDIRYMDPLNDGDVRFVSFAFSVVQSLFVGRAIRNVYLSAQPPLFITPAAIAVCYAVHMKIVWQIADNFY</sequence>
<proteinExistence type="predicted"/>
<evidence type="ECO:0000313" key="3">
    <source>
        <dbReference type="Proteomes" id="UP000230423"/>
    </source>
</evidence>
<accession>A0A2G9UPW3</accession>
<feature type="transmembrane region" description="Helical" evidence="1">
    <location>
        <begin position="90"/>
        <end position="111"/>
    </location>
</feature>
<organism evidence="2 3">
    <name type="scientific">Teladorsagia circumcincta</name>
    <name type="common">Brown stomach worm</name>
    <name type="synonym">Ostertagia circumcincta</name>
    <dbReference type="NCBI Taxonomy" id="45464"/>
    <lineage>
        <taxon>Eukaryota</taxon>
        <taxon>Metazoa</taxon>
        <taxon>Ecdysozoa</taxon>
        <taxon>Nematoda</taxon>
        <taxon>Chromadorea</taxon>
        <taxon>Rhabditida</taxon>
        <taxon>Rhabditina</taxon>
        <taxon>Rhabditomorpha</taxon>
        <taxon>Strongyloidea</taxon>
        <taxon>Trichostrongylidae</taxon>
        <taxon>Teladorsagia</taxon>
    </lineage>
</organism>